<name>A0A3B0Z5C3_9ZZZZ</name>
<dbReference type="AlphaFoldDB" id="A0A3B0Z5C3"/>
<keyword evidence="1" id="KW-0812">Transmembrane</keyword>
<feature type="transmembrane region" description="Helical" evidence="1">
    <location>
        <begin position="90"/>
        <end position="109"/>
    </location>
</feature>
<dbReference type="EMBL" id="UOFL01000094">
    <property type="protein sequence ID" value="VAW75896.1"/>
    <property type="molecule type" value="Genomic_DNA"/>
</dbReference>
<sequence length="208" mass="24578">MKKNVIHSRFELKKNAKNRAVYEYFNEHYLHIYQVNQNRELDYIVDLAVLKPESHYEMNVPWNWLIASALAIGAFSGFLTHLLFNSDLRSILIICPILFILLYFIVLALKQFKLTYVHKRVFISRYASYPILEVPFDQKNKRKFYEFIASLEKYIAHSIATRRIPEEVLQAGELKTLRRLTTLGVLTTNQYNTAKNRIFRKLDTINDG</sequence>
<keyword evidence="1" id="KW-1133">Transmembrane helix</keyword>
<evidence type="ECO:0000313" key="2">
    <source>
        <dbReference type="EMBL" id="VAW75896.1"/>
    </source>
</evidence>
<keyword evidence="1" id="KW-0472">Membrane</keyword>
<feature type="transmembrane region" description="Helical" evidence="1">
    <location>
        <begin position="64"/>
        <end position="84"/>
    </location>
</feature>
<proteinExistence type="predicted"/>
<evidence type="ECO:0000256" key="1">
    <source>
        <dbReference type="SAM" id="Phobius"/>
    </source>
</evidence>
<accession>A0A3B0Z5C3</accession>
<gene>
    <name evidence="2" type="ORF">MNBD_GAMMA12-655</name>
</gene>
<protein>
    <submittedName>
        <fullName evidence="2">Uncharacterized protein</fullName>
    </submittedName>
</protein>
<organism evidence="2">
    <name type="scientific">hydrothermal vent metagenome</name>
    <dbReference type="NCBI Taxonomy" id="652676"/>
    <lineage>
        <taxon>unclassified sequences</taxon>
        <taxon>metagenomes</taxon>
        <taxon>ecological metagenomes</taxon>
    </lineage>
</organism>
<reference evidence="2" key="1">
    <citation type="submission" date="2018-06" db="EMBL/GenBank/DDBJ databases">
        <authorList>
            <person name="Zhirakovskaya E."/>
        </authorList>
    </citation>
    <scope>NUCLEOTIDE SEQUENCE</scope>
</reference>